<reference evidence="2" key="1">
    <citation type="submission" date="2018-06" db="EMBL/GenBank/DDBJ databases">
        <authorList>
            <consortium name="Pathogen Informatics"/>
        </authorList>
    </citation>
    <scope>NUCLEOTIDE SEQUENCE [LARGE SCALE GENOMIC DNA]</scope>
    <source>
        <strain evidence="2">NCTC10124</strain>
    </source>
</reference>
<dbReference type="AlphaFoldDB" id="A0A3B0PBC6"/>
<organism evidence="1 2">
    <name type="scientific">Mycoplasmopsis synoviae</name>
    <name type="common">Mycoplasma synoviae</name>
    <dbReference type="NCBI Taxonomy" id="2109"/>
    <lineage>
        <taxon>Bacteria</taxon>
        <taxon>Bacillati</taxon>
        <taxon>Mycoplasmatota</taxon>
        <taxon>Mycoplasmoidales</taxon>
        <taxon>Metamycoplasmataceae</taxon>
        <taxon>Mycoplasmopsis</taxon>
    </lineage>
</organism>
<sequence length="36" mass="4196">MVIPYGISLSLPRSYKFNNNLFEASQDLGYSKLRSW</sequence>
<protein>
    <submittedName>
        <fullName evidence="1">Uncharacterized protein</fullName>
    </submittedName>
</protein>
<gene>
    <name evidence="1" type="ORF">NCTC10124_01110</name>
</gene>
<evidence type="ECO:0000313" key="1">
    <source>
        <dbReference type="EMBL" id="SYV93370.1"/>
    </source>
</evidence>
<dbReference type="EMBL" id="LS991953">
    <property type="protein sequence ID" value="SYV93370.1"/>
    <property type="molecule type" value="Genomic_DNA"/>
</dbReference>
<evidence type="ECO:0000313" key="2">
    <source>
        <dbReference type="Proteomes" id="UP000259328"/>
    </source>
</evidence>
<name>A0A3B0PBC6_MYCSY</name>
<accession>A0A3B0PBC6</accession>
<dbReference type="Proteomes" id="UP000259328">
    <property type="component" value="Chromosome"/>
</dbReference>
<feature type="non-terminal residue" evidence="1">
    <location>
        <position position="36"/>
    </location>
</feature>
<proteinExistence type="predicted"/>